<evidence type="ECO:0000256" key="1">
    <source>
        <dbReference type="SAM" id="Phobius"/>
    </source>
</evidence>
<proteinExistence type="predicted"/>
<keyword evidence="1" id="KW-1133">Transmembrane helix</keyword>
<gene>
    <name evidence="2" type="ORF">FSW04_10040</name>
</gene>
<name>A0A5B8U461_9ACTN</name>
<feature type="transmembrane region" description="Helical" evidence="1">
    <location>
        <begin position="12"/>
        <end position="37"/>
    </location>
</feature>
<dbReference type="EMBL" id="CP042430">
    <property type="protein sequence ID" value="QEC47876.1"/>
    <property type="molecule type" value="Genomic_DNA"/>
</dbReference>
<protein>
    <recommendedName>
        <fullName evidence="4">DUF4097 domain-containing protein</fullName>
    </recommendedName>
</protein>
<organism evidence="2 3">
    <name type="scientific">Baekduia soli</name>
    <dbReference type="NCBI Taxonomy" id="496014"/>
    <lineage>
        <taxon>Bacteria</taxon>
        <taxon>Bacillati</taxon>
        <taxon>Actinomycetota</taxon>
        <taxon>Thermoleophilia</taxon>
        <taxon>Solirubrobacterales</taxon>
        <taxon>Baekduiaceae</taxon>
        <taxon>Baekduia</taxon>
    </lineage>
</organism>
<evidence type="ECO:0000313" key="2">
    <source>
        <dbReference type="EMBL" id="QEC47876.1"/>
    </source>
</evidence>
<accession>A0A5B8U461</accession>
<keyword evidence="3" id="KW-1185">Reference proteome</keyword>
<dbReference type="RefSeq" id="WP_146918826.1">
    <property type="nucleotide sequence ID" value="NZ_CP042430.1"/>
</dbReference>
<evidence type="ECO:0000313" key="3">
    <source>
        <dbReference type="Proteomes" id="UP000321805"/>
    </source>
</evidence>
<keyword evidence="1" id="KW-0472">Membrane</keyword>
<reference evidence="2 3" key="1">
    <citation type="journal article" date="2018" name="J. Microbiol.">
        <title>Baekduia soli gen. nov., sp. nov., a novel bacterium isolated from the soil of Baekdu Mountain and proposal of a novel family name, Baekduiaceae fam. nov.</title>
        <authorList>
            <person name="An D.S."/>
            <person name="Siddiqi M.Z."/>
            <person name="Kim K.H."/>
            <person name="Yu H.S."/>
            <person name="Im W.T."/>
        </authorList>
    </citation>
    <scope>NUCLEOTIDE SEQUENCE [LARGE SCALE GENOMIC DNA]</scope>
    <source>
        <strain evidence="2 3">BR7-21</strain>
    </source>
</reference>
<keyword evidence="1" id="KW-0812">Transmembrane</keyword>
<dbReference type="Proteomes" id="UP000321805">
    <property type="component" value="Chromosome"/>
</dbReference>
<sequence length="245" mass="25240">MPVVPRAPRLSPWGRVVAVSGAIVGVVVVGMVAWSVAAAHERRVSYSVSGALEGLSLDLGNADLVVVGAGRSASVAVSHVDHYGFGHGPEVRRTVTGGVFTVRSRCPKTVLHACTVRYRVAVPDNLALDIRTSGGSVDLRGYRGSARITTRDGDIDVDGFCGFLLQAQAEGSGDVAARTACAPQRLALRSTTGAVRAQVPGGRYRVDASTSGTGPIVRGIVNAADAPFAIQALSSSGTVVVERVP</sequence>
<dbReference type="AlphaFoldDB" id="A0A5B8U461"/>
<evidence type="ECO:0008006" key="4">
    <source>
        <dbReference type="Google" id="ProtNLM"/>
    </source>
</evidence>
<dbReference type="OrthoDB" id="5243271at2"/>
<dbReference type="KEGG" id="bsol:FSW04_10040"/>